<dbReference type="InterPro" id="IPR004629">
    <property type="entry name" value="WecG_TagA_CpsF"/>
</dbReference>
<organism evidence="3 4">
    <name type="scientific">Persicobacter psychrovividus</name>
    <dbReference type="NCBI Taxonomy" id="387638"/>
    <lineage>
        <taxon>Bacteria</taxon>
        <taxon>Pseudomonadati</taxon>
        <taxon>Bacteroidota</taxon>
        <taxon>Cytophagia</taxon>
        <taxon>Cytophagales</taxon>
        <taxon>Persicobacteraceae</taxon>
        <taxon>Persicobacter</taxon>
    </lineage>
</organism>
<evidence type="ECO:0000256" key="2">
    <source>
        <dbReference type="ARBA" id="ARBA00022679"/>
    </source>
</evidence>
<evidence type="ECO:0000313" key="3">
    <source>
        <dbReference type="EMBL" id="BDD01736.1"/>
    </source>
</evidence>
<sequence length="248" mass="28408">MIQKKQLLSVNYAIVNYEQASDHLIEKAKTRTSYGVSALAVHGLIESYWDRTLSEQVNKIPLVVADGQPIRWALNSIYGTGMKDRVYGPTLTLHVLEKANRDHLNVYLYGSTASTLKQFQAFIHKTYPNVHICGVHQDRFRDATAEEDLEDIEKINASGAHVVLVGRGCPRQEKWVADHLGKVNAMMMAVGAAFDFHAGTQKQAPKWMQDNGLEWFFRLTQEPKRLWKRYLTTNSTFVYLFLRQKFFA</sequence>
<dbReference type="CDD" id="cd06533">
    <property type="entry name" value="Glyco_transf_WecG_TagA"/>
    <property type="match status" value="1"/>
</dbReference>
<accession>A0ABN6LEZ3</accession>
<dbReference type="Pfam" id="PF03808">
    <property type="entry name" value="Glyco_tran_WecG"/>
    <property type="match status" value="1"/>
</dbReference>
<evidence type="ECO:0000256" key="1">
    <source>
        <dbReference type="ARBA" id="ARBA00022676"/>
    </source>
</evidence>
<name>A0ABN6LEZ3_9BACT</name>
<keyword evidence="3" id="KW-0614">Plasmid</keyword>
<dbReference type="EMBL" id="AP025295">
    <property type="protein sequence ID" value="BDD01736.1"/>
    <property type="molecule type" value="Genomic_DNA"/>
</dbReference>
<dbReference type="GO" id="GO:0016740">
    <property type="term" value="F:transferase activity"/>
    <property type="evidence" value="ECO:0007669"/>
    <property type="project" value="UniProtKB-KW"/>
</dbReference>
<dbReference type="PANTHER" id="PTHR34136">
    <property type="match status" value="1"/>
</dbReference>
<keyword evidence="4" id="KW-1185">Reference proteome</keyword>
<dbReference type="RefSeq" id="WP_332920125.1">
    <property type="nucleotide sequence ID" value="NZ_AP025295.1"/>
</dbReference>
<evidence type="ECO:0000313" key="4">
    <source>
        <dbReference type="Proteomes" id="UP001354989"/>
    </source>
</evidence>
<gene>
    <name evidence="3" type="primary">wecG</name>
    <name evidence="3" type="ORF">PEPS_40160</name>
</gene>
<protein>
    <submittedName>
        <fullName evidence="3">UDP-N-acetyl-D-mannosaminuronic acid transferase</fullName>
    </submittedName>
</protein>
<dbReference type="Proteomes" id="UP001354989">
    <property type="component" value="Plasmid pPP3"/>
</dbReference>
<proteinExistence type="predicted"/>
<keyword evidence="2 3" id="KW-0808">Transferase</keyword>
<dbReference type="NCBIfam" id="TIGR00696">
    <property type="entry name" value="wecG_tagA_cpsF"/>
    <property type="match status" value="1"/>
</dbReference>
<dbReference type="PANTHER" id="PTHR34136:SF1">
    <property type="entry name" value="UDP-N-ACETYL-D-MANNOSAMINURONIC ACID TRANSFERASE"/>
    <property type="match status" value="1"/>
</dbReference>
<reference evidence="3 4" key="1">
    <citation type="submission" date="2021-12" db="EMBL/GenBank/DDBJ databases">
        <title>Genome sequencing of bacteria with rrn-lacking chromosome and rrn-plasmid.</title>
        <authorList>
            <person name="Anda M."/>
            <person name="Iwasaki W."/>
        </authorList>
    </citation>
    <scope>NUCLEOTIDE SEQUENCE [LARGE SCALE GENOMIC DNA]</scope>
    <source>
        <strain evidence="3 4">NBRC 101262</strain>
        <plasmid evidence="3 4">pPP3</plasmid>
    </source>
</reference>
<keyword evidence="1" id="KW-0328">Glycosyltransferase</keyword>
<geneLocation type="plasmid" evidence="3 4">
    <name>pPP3</name>
</geneLocation>